<accession>A0AAV7NJS8</accession>
<feature type="region of interest" description="Disordered" evidence="1">
    <location>
        <begin position="25"/>
        <end position="72"/>
    </location>
</feature>
<sequence>MRRINICRNFKTAVETSTRSCNVASPVRKPAARRADLGAQRVTMQPAQLGSRLPRKQSWEEDSGPDRGAPPCRAFTRGAVTALFSSLVAAGTMV</sequence>
<reference evidence="2" key="1">
    <citation type="journal article" date="2022" name="bioRxiv">
        <title>Sequencing and chromosome-scale assembly of the giantPleurodeles waltlgenome.</title>
        <authorList>
            <person name="Brown T."/>
            <person name="Elewa A."/>
            <person name="Iarovenko S."/>
            <person name="Subramanian E."/>
            <person name="Araus A.J."/>
            <person name="Petzold A."/>
            <person name="Susuki M."/>
            <person name="Suzuki K.-i.T."/>
            <person name="Hayashi T."/>
            <person name="Toyoda A."/>
            <person name="Oliveira C."/>
            <person name="Osipova E."/>
            <person name="Leigh N.D."/>
            <person name="Simon A."/>
            <person name="Yun M.H."/>
        </authorList>
    </citation>
    <scope>NUCLEOTIDE SEQUENCE</scope>
    <source>
        <strain evidence="2">20211129_DDA</strain>
        <tissue evidence="2">Liver</tissue>
    </source>
</reference>
<dbReference type="AlphaFoldDB" id="A0AAV7NJS8"/>
<evidence type="ECO:0000313" key="2">
    <source>
        <dbReference type="EMBL" id="KAJ1114904.1"/>
    </source>
</evidence>
<name>A0AAV7NJS8_PLEWA</name>
<comment type="caution">
    <text evidence="2">The sequence shown here is derived from an EMBL/GenBank/DDBJ whole genome shotgun (WGS) entry which is preliminary data.</text>
</comment>
<gene>
    <name evidence="2" type="ORF">NDU88_003134</name>
</gene>
<proteinExistence type="predicted"/>
<dbReference type="EMBL" id="JANPWB010000012">
    <property type="protein sequence ID" value="KAJ1114904.1"/>
    <property type="molecule type" value="Genomic_DNA"/>
</dbReference>
<organism evidence="2 3">
    <name type="scientific">Pleurodeles waltl</name>
    <name type="common">Iberian ribbed newt</name>
    <dbReference type="NCBI Taxonomy" id="8319"/>
    <lineage>
        <taxon>Eukaryota</taxon>
        <taxon>Metazoa</taxon>
        <taxon>Chordata</taxon>
        <taxon>Craniata</taxon>
        <taxon>Vertebrata</taxon>
        <taxon>Euteleostomi</taxon>
        <taxon>Amphibia</taxon>
        <taxon>Batrachia</taxon>
        <taxon>Caudata</taxon>
        <taxon>Salamandroidea</taxon>
        <taxon>Salamandridae</taxon>
        <taxon>Pleurodelinae</taxon>
        <taxon>Pleurodeles</taxon>
    </lineage>
</organism>
<protein>
    <submittedName>
        <fullName evidence="2">Uncharacterized protein</fullName>
    </submittedName>
</protein>
<evidence type="ECO:0000256" key="1">
    <source>
        <dbReference type="SAM" id="MobiDB-lite"/>
    </source>
</evidence>
<evidence type="ECO:0000313" key="3">
    <source>
        <dbReference type="Proteomes" id="UP001066276"/>
    </source>
</evidence>
<keyword evidence="3" id="KW-1185">Reference proteome</keyword>
<dbReference type="Proteomes" id="UP001066276">
    <property type="component" value="Chromosome 8"/>
</dbReference>